<evidence type="ECO:0000313" key="4">
    <source>
        <dbReference type="Proteomes" id="UP000305948"/>
    </source>
</evidence>
<keyword evidence="2" id="KW-0812">Transmembrane</keyword>
<keyword evidence="4" id="KW-1185">Reference proteome</keyword>
<feature type="region of interest" description="Disordered" evidence="1">
    <location>
        <begin position="96"/>
        <end position="116"/>
    </location>
</feature>
<accession>A0A5C3NDP1</accession>
<feature type="transmembrane region" description="Helical" evidence="2">
    <location>
        <begin position="23"/>
        <end position="43"/>
    </location>
</feature>
<gene>
    <name evidence="3" type="ORF">OE88DRAFT_931192</name>
</gene>
<keyword evidence="2" id="KW-1133">Transmembrane helix</keyword>
<reference evidence="3 4" key="1">
    <citation type="journal article" date="2019" name="Nat. Ecol. Evol.">
        <title>Megaphylogeny resolves global patterns of mushroom evolution.</title>
        <authorList>
            <person name="Varga T."/>
            <person name="Krizsan K."/>
            <person name="Foldi C."/>
            <person name="Dima B."/>
            <person name="Sanchez-Garcia M."/>
            <person name="Sanchez-Ramirez S."/>
            <person name="Szollosi G.J."/>
            <person name="Szarkandi J.G."/>
            <person name="Papp V."/>
            <person name="Albert L."/>
            <person name="Andreopoulos W."/>
            <person name="Angelini C."/>
            <person name="Antonin V."/>
            <person name="Barry K.W."/>
            <person name="Bougher N.L."/>
            <person name="Buchanan P."/>
            <person name="Buyck B."/>
            <person name="Bense V."/>
            <person name="Catcheside P."/>
            <person name="Chovatia M."/>
            <person name="Cooper J."/>
            <person name="Damon W."/>
            <person name="Desjardin D."/>
            <person name="Finy P."/>
            <person name="Geml J."/>
            <person name="Haridas S."/>
            <person name="Hughes K."/>
            <person name="Justo A."/>
            <person name="Karasinski D."/>
            <person name="Kautmanova I."/>
            <person name="Kiss B."/>
            <person name="Kocsube S."/>
            <person name="Kotiranta H."/>
            <person name="LaButti K.M."/>
            <person name="Lechner B.E."/>
            <person name="Liimatainen K."/>
            <person name="Lipzen A."/>
            <person name="Lukacs Z."/>
            <person name="Mihaltcheva S."/>
            <person name="Morgado L.N."/>
            <person name="Niskanen T."/>
            <person name="Noordeloos M.E."/>
            <person name="Ohm R.A."/>
            <person name="Ortiz-Santana B."/>
            <person name="Ovrebo C."/>
            <person name="Racz N."/>
            <person name="Riley R."/>
            <person name="Savchenko A."/>
            <person name="Shiryaev A."/>
            <person name="Soop K."/>
            <person name="Spirin V."/>
            <person name="Szebenyi C."/>
            <person name="Tomsovsky M."/>
            <person name="Tulloss R.E."/>
            <person name="Uehling J."/>
            <person name="Grigoriev I.V."/>
            <person name="Vagvolgyi C."/>
            <person name="Papp T."/>
            <person name="Martin F.M."/>
            <person name="Miettinen O."/>
            <person name="Hibbett D.S."/>
            <person name="Nagy L.G."/>
        </authorList>
    </citation>
    <scope>NUCLEOTIDE SEQUENCE [LARGE SCALE GENOMIC DNA]</scope>
    <source>
        <strain evidence="3 4">OMC1185</strain>
    </source>
</reference>
<evidence type="ECO:0000313" key="3">
    <source>
        <dbReference type="EMBL" id="TFK54586.1"/>
    </source>
</evidence>
<evidence type="ECO:0000256" key="2">
    <source>
        <dbReference type="SAM" id="Phobius"/>
    </source>
</evidence>
<keyword evidence="2" id="KW-0472">Membrane</keyword>
<dbReference type="AlphaFoldDB" id="A0A5C3NDP1"/>
<organism evidence="3 4">
    <name type="scientific">Heliocybe sulcata</name>
    <dbReference type="NCBI Taxonomy" id="5364"/>
    <lineage>
        <taxon>Eukaryota</taxon>
        <taxon>Fungi</taxon>
        <taxon>Dikarya</taxon>
        <taxon>Basidiomycota</taxon>
        <taxon>Agaricomycotina</taxon>
        <taxon>Agaricomycetes</taxon>
        <taxon>Gloeophyllales</taxon>
        <taxon>Gloeophyllaceae</taxon>
        <taxon>Heliocybe</taxon>
    </lineage>
</organism>
<name>A0A5C3NDP1_9AGAM</name>
<sequence>MLPEMDSPMPRHASTLLGNLSKSELWCTGVSTTILILILIVSLNQSLVRCRTLSTSDGVLNQGASGTVGTSASARSVGISFTDSFPPGYIPEVRKAHRRRKVRARTSTSPPPSANHSTIPILGCSISIFV</sequence>
<dbReference type="EMBL" id="ML213505">
    <property type="protein sequence ID" value="TFK54586.1"/>
    <property type="molecule type" value="Genomic_DNA"/>
</dbReference>
<evidence type="ECO:0000256" key="1">
    <source>
        <dbReference type="SAM" id="MobiDB-lite"/>
    </source>
</evidence>
<dbReference type="Proteomes" id="UP000305948">
    <property type="component" value="Unassembled WGS sequence"/>
</dbReference>
<proteinExistence type="predicted"/>
<protein>
    <submittedName>
        <fullName evidence="3">Uncharacterized protein</fullName>
    </submittedName>
</protein>